<dbReference type="CDD" id="cd09124">
    <property type="entry name" value="PLDc_like_TrmB_middle"/>
    <property type="match status" value="1"/>
</dbReference>
<proteinExistence type="predicted"/>
<keyword evidence="3" id="KW-1185">Reference proteome</keyword>
<evidence type="ECO:0000259" key="1">
    <source>
        <dbReference type="Pfam" id="PF01978"/>
    </source>
</evidence>
<comment type="caution">
    <text evidence="2">The sequence shown here is derived from an EMBL/GenBank/DDBJ whole genome shotgun (WGS) entry which is preliminary data.</text>
</comment>
<dbReference type="SUPFAM" id="SSF46785">
    <property type="entry name" value="Winged helix' DNA-binding domain"/>
    <property type="match status" value="1"/>
</dbReference>
<gene>
    <name evidence="2" type="ORF">H7C19_32615</name>
</gene>
<dbReference type="PANTHER" id="PTHR34293">
    <property type="entry name" value="HTH-TYPE TRANSCRIPTIONAL REGULATOR TRMBL2"/>
    <property type="match status" value="1"/>
</dbReference>
<reference evidence="2 3" key="1">
    <citation type="submission" date="2020-08" db="EMBL/GenBank/DDBJ databases">
        <title>Cohnella phylogeny.</title>
        <authorList>
            <person name="Dunlap C."/>
        </authorList>
    </citation>
    <scope>NUCLEOTIDE SEQUENCE [LARGE SCALE GENOMIC DNA]</scope>
    <source>
        <strain evidence="2 3">DSM 28246</strain>
    </source>
</reference>
<dbReference type="AlphaFoldDB" id="A0A7X0VIP3"/>
<accession>A0A7X0VIP3</accession>
<dbReference type="InterPro" id="IPR051797">
    <property type="entry name" value="TrmB-like"/>
</dbReference>
<dbReference type="Pfam" id="PF01978">
    <property type="entry name" value="TrmB"/>
    <property type="match status" value="1"/>
</dbReference>
<feature type="domain" description="Transcription regulator TrmB N-terminal" evidence="1">
    <location>
        <begin position="5"/>
        <end position="72"/>
    </location>
</feature>
<dbReference type="Gene3D" id="1.10.10.10">
    <property type="entry name" value="Winged helix-like DNA-binding domain superfamily/Winged helix DNA-binding domain"/>
    <property type="match status" value="1"/>
</dbReference>
<dbReference type="InterPro" id="IPR036388">
    <property type="entry name" value="WH-like_DNA-bd_sf"/>
</dbReference>
<evidence type="ECO:0000313" key="2">
    <source>
        <dbReference type="EMBL" id="MBB6675412.1"/>
    </source>
</evidence>
<dbReference type="PANTHER" id="PTHR34293:SF1">
    <property type="entry name" value="HTH-TYPE TRANSCRIPTIONAL REGULATOR TRMBL2"/>
    <property type="match status" value="1"/>
</dbReference>
<dbReference type="EMBL" id="JACJVP010000074">
    <property type="protein sequence ID" value="MBB6675412.1"/>
    <property type="molecule type" value="Genomic_DNA"/>
</dbReference>
<dbReference type="InterPro" id="IPR036390">
    <property type="entry name" value="WH_DNA-bd_sf"/>
</dbReference>
<evidence type="ECO:0000313" key="3">
    <source>
        <dbReference type="Proteomes" id="UP000547209"/>
    </source>
</evidence>
<dbReference type="RefSeq" id="WP_185673268.1">
    <property type="nucleotide sequence ID" value="NZ_JACJVP010000074.1"/>
</dbReference>
<dbReference type="InterPro" id="IPR002831">
    <property type="entry name" value="Tscrpt_reg_TrmB_N"/>
</dbReference>
<organism evidence="2 3">
    <name type="scientific">Cohnella nanjingensis</name>
    <dbReference type="NCBI Taxonomy" id="1387779"/>
    <lineage>
        <taxon>Bacteria</taxon>
        <taxon>Bacillati</taxon>
        <taxon>Bacillota</taxon>
        <taxon>Bacilli</taxon>
        <taxon>Bacillales</taxon>
        <taxon>Paenibacillaceae</taxon>
        <taxon>Cohnella</taxon>
    </lineage>
</organism>
<protein>
    <submittedName>
        <fullName evidence="2">TrmB family transcriptional regulator</fullName>
    </submittedName>
</protein>
<dbReference type="Proteomes" id="UP000547209">
    <property type="component" value="Unassembled WGS sequence"/>
</dbReference>
<name>A0A7X0VIP3_9BACL</name>
<sequence>MLERLKKLGFSELEGRCYLTLHEEAQLSGYEVAKRVSISRTNVYAALRSLTDKGVCRTIDGDPVRYSAVPIEQVVKYLRSEFDETADALMQELKPPLAAPAFYNWQGDDAVRMAIKRMVLSAARTIIVDIWSEDFLAVEDLLLEAERRGVTVVAITLGPVQSKLKHVLTHKRMEMWHATDARSFYVLCDWKAGFLGAFGGSRKMSALETDHPSVTEMLTQAFHHDILMMDMERDFGAELAEAYGDNYEKLLNHYRTEKGWEIP</sequence>